<gene>
    <name evidence="6" type="ORF">MTBBW1_1730013</name>
</gene>
<feature type="domain" description="Flagellin N-terminal" evidence="4">
    <location>
        <begin position="16"/>
        <end position="140"/>
    </location>
</feature>
<evidence type="ECO:0000313" key="7">
    <source>
        <dbReference type="Proteomes" id="UP000191931"/>
    </source>
</evidence>
<dbReference type="PANTHER" id="PTHR42792">
    <property type="entry name" value="FLAGELLIN"/>
    <property type="match status" value="1"/>
</dbReference>
<accession>A0A1W1H9X4</accession>
<evidence type="ECO:0000259" key="4">
    <source>
        <dbReference type="Pfam" id="PF00669"/>
    </source>
</evidence>
<dbReference type="RefSeq" id="WP_186441502.1">
    <property type="nucleotide sequence ID" value="NZ_LT828552.1"/>
</dbReference>
<dbReference type="InterPro" id="IPR001492">
    <property type="entry name" value="Flagellin"/>
</dbReference>
<dbReference type="AlphaFoldDB" id="A0A1W1H9X4"/>
<evidence type="ECO:0000256" key="1">
    <source>
        <dbReference type="ARBA" id="ARBA00004365"/>
    </source>
</evidence>
<evidence type="ECO:0000259" key="5">
    <source>
        <dbReference type="Pfam" id="PF00700"/>
    </source>
</evidence>
<sequence length="706" mass="77867">MRVPTISTYATATYRLGTLTEDLKDANEVMSTQKVINSLADDPIGMTQVLDLNENIKHLEQIETNVEMGRTWLSGIESSLDSVSDLILEVKTSVQYLSNASINKDDRKDAIENVNNMIDQILLLGNTRVNGNYIFSGTSTDVAPFEFHSDETPQRVSYEGDDTAFKIRSDKSAEIPVGRVGSEVFWQDEVAINSTNNTIYFMEDPGHGPDYEKMVTAVIPEGQYNRESLQTAIRNELNRASAEDGYGVTYEVKYNEDTKLFSIMEDGSYDGYMATEFLWDTEASITEDAYVDQISAGGTIILDEINTIVHDTDAINTGDEPQEFKLTWAWDEASSQNYWALENGDGVALPASIGAPDPVTGEQVFTYENNGGTIPSKIVGTNDGFDIYFDGNDFADLSITFDSSVQEDDYVKFTVNPEIVTNLSDTSLGHEIGFVDENVISAPHLSDNPVTYDFSPAPVGSGPLLIIDTAPGINNKLDFQEVIGEGDERVVYTLTASVKAKNYNSNEELAKEVEKAMESESLARGNRIDYSVSWDAEMEKFSIKENGTTLQEFNLLWQSGDNAPASEGGTGESIGSILGFDAEDDLKSPMTGNRPAEWGIFNTLIDLKTYLASDDVDGIQRTIGRLDTSYDHTTSVMADTGMKYNRLEMRKTITSEMGLNLTERRSSIEDADIVEAIMNLQSIQSAYEAALGSTSKIMNVSLMDYM</sequence>
<feature type="domain" description="Flagellin C-terminal" evidence="5">
    <location>
        <begin position="626"/>
        <end position="705"/>
    </location>
</feature>
<evidence type="ECO:0000256" key="2">
    <source>
        <dbReference type="ARBA" id="ARBA00005709"/>
    </source>
</evidence>
<dbReference type="GO" id="GO:0071973">
    <property type="term" value="P:bacterial-type flagellum-dependent cell motility"/>
    <property type="evidence" value="ECO:0007669"/>
    <property type="project" value="InterPro"/>
</dbReference>
<dbReference type="InterPro" id="IPR046358">
    <property type="entry name" value="Flagellin_C"/>
</dbReference>
<comment type="similarity">
    <text evidence="2">Belongs to the bacterial flagellin family.</text>
</comment>
<dbReference type="STRING" id="1246637.MTBBW1_1730013"/>
<dbReference type="InterPro" id="IPR013384">
    <property type="entry name" value="Flagell_FlgL"/>
</dbReference>
<dbReference type="InterPro" id="IPR001029">
    <property type="entry name" value="Flagellin_N"/>
</dbReference>
<keyword evidence="7" id="KW-1185">Reference proteome</keyword>
<evidence type="ECO:0000313" key="6">
    <source>
        <dbReference type="EMBL" id="SLM29215.1"/>
    </source>
</evidence>
<dbReference type="Proteomes" id="UP000191931">
    <property type="component" value="Unassembled WGS sequence"/>
</dbReference>
<dbReference type="GO" id="GO:0005198">
    <property type="term" value="F:structural molecule activity"/>
    <property type="evidence" value="ECO:0007669"/>
    <property type="project" value="InterPro"/>
</dbReference>
<dbReference type="GO" id="GO:0009424">
    <property type="term" value="C:bacterial-type flagellum hook"/>
    <property type="evidence" value="ECO:0007669"/>
    <property type="project" value="InterPro"/>
</dbReference>
<keyword evidence="3" id="KW-0975">Bacterial flagellum</keyword>
<reference evidence="6 7" key="1">
    <citation type="submission" date="2017-03" db="EMBL/GenBank/DDBJ databases">
        <authorList>
            <person name="Afonso C.L."/>
            <person name="Miller P.J."/>
            <person name="Scott M.A."/>
            <person name="Spackman E."/>
            <person name="Goraichik I."/>
            <person name="Dimitrov K.M."/>
            <person name="Suarez D.L."/>
            <person name="Swayne D.E."/>
        </authorList>
    </citation>
    <scope>NUCLEOTIDE SEQUENCE [LARGE SCALE GENOMIC DNA]</scope>
    <source>
        <strain evidence="6">PRJEB14757</strain>
    </source>
</reference>
<name>A0A1W1H9X4_9BACT</name>
<proteinExistence type="inferred from homology"/>
<dbReference type="Gene3D" id="1.20.1330.10">
    <property type="entry name" value="f41 fragment of flagellin, N-terminal domain"/>
    <property type="match status" value="2"/>
</dbReference>
<dbReference type="Pfam" id="PF00669">
    <property type="entry name" value="Flagellin_N"/>
    <property type="match status" value="1"/>
</dbReference>
<dbReference type="PANTHER" id="PTHR42792:SF1">
    <property type="entry name" value="FLAGELLAR HOOK-ASSOCIATED PROTEIN 3"/>
    <property type="match status" value="1"/>
</dbReference>
<dbReference type="NCBIfam" id="TIGR02550">
    <property type="entry name" value="flagell_flgL"/>
    <property type="match status" value="1"/>
</dbReference>
<dbReference type="EMBL" id="FWEV01000083">
    <property type="protein sequence ID" value="SLM29215.1"/>
    <property type="molecule type" value="Genomic_DNA"/>
</dbReference>
<evidence type="ECO:0000256" key="3">
    <source>
        <dbReference type="ARBA" id="ARBA00023143"/>
    </source>
</evidence>
<protein>
    <submittedName>
        <fullName evidence="6">Putative flagellin</fullName>
    </submittedName>
</protein>
<organism evidence="6 7">
    <name type="scientific">Desulfamplus magnetovallimortis</name>
    <dbReference type="NCBI Taxonomy" id="1246637"/>
    <lineage>
        <taxon>Bacteria</taxon>
        <taxon>Pseudomonadati</taxon>
        <taxon>Thermodesulfobacteriota</taxon>
        <taxon>Desulfobacteria</taxon>
        <taxon>Desulfobacterales</taxon>
        <taxon>Desulfobacteraceae</taxon>
        <taxon>Desulfamplus</taxon>
    </lineage>
</organism>
<comment type="subcellular location">
    <subcellularLocation>
        <location evidence="1">Bacterial flagellum</location>
    </subcellularLocation>
</comment>
<keyword evidence="6" id="KW-0966">Cell projection</keyword>
<dbReference type="Pfam" id="PF00700">
    <property type="entry name" value="Flagellin_C"/>
    <property type="match status" value="1"/>
</dbReference>
<keyword evidence="6" id="KW-0969">Cilium</keyword>
<dbReference type="SUPFAM" id="SSF64518">
    <property type="entry name" value="Phase 1 flagellin"/>
    <property type="match status" value="1"/>
</dbReference>
<keyword evidence="6" id="KW-0282">Flagellum</keyword>